<gene>
    <name evidence="3" type="ORF">C2E21_5986</name>
</gene>
<reference evidence="3 4" key="1">
    <citation type="journal article" date="2018" name="Plant J.">
        <title>Genome sequences of Chlorella sorokiniana UTEX 1602 and Micractinium conductrix SAG 241.80: implications to maltose excretion by a green alga.</title>
        <authorList>
            <person name="Arriola M.B."/>
            <person name="Velmurugan N."/>
            <person name="Zhang Y."/>
            <person name="Plunkett M.H."/>
            <person name="Hondzo H."/>
            <person name="Barney B.M."/>
        </authorList>
    </citation>
    <scope>NUCLEOTIDE SEQUENCE [LARGE SCALE GENOMIC DNA]</scope>
    <source>
        <strain evidence="4">UTEX 1602</strain>
    </source>
</reference>
<dbReference type="GO" id="GO:0010564">
    <property type="term" value="P:regulation of cell cycle process"/>
    <property type="evidence" value="ECO:0007669"/>
    <property type="project" value="TreeGrafter"/>
</dbReference>
<evidence type="ECO:0000256" key="1">
    <source>
        <dbReference type="SAM" id="Coils"/>
    </source>
</evidence>
<dbReference type="STRING" id="3076.A0A2P6TM83"/>
<name>A0A2P6TM83_CHLSO</name>
<dbReference type="Proteomes" id="UP000239899">
    <property type="component" value="Unassembled WGS sequence"/>
</dbReference>
<protein>
    <submittedName>
        <fullName evidence="3">Centrosomal of 120 kDa</fullName>
    </submittedName>
</protein>
<dbReference type="GO" id="GO:0005815">
    <property type="term" value="C:microtubule organizing center"/>
    <property type="evidence" value="ECO:0007669"/>
    <property type="project" value="TreeGrafter"/>
</dbReference>
<feature type="coiled-coil region" evidence="1">
    <location>
        <begin position="305"/>
        <end position="483"/>
    </location>
</feature>
<evidence type="ECO:0000256" key="2">
    <source>
        <dbReference type="SAM" id="MobiDB-lite"/>
    </source>
</evidence>
<keyword evidence="1" id="KW-0175">Coiled coil</keyword>
<dbReference type="OrthoDB" id="332250at2759"/>
<dbReference type="InterPro" id="IPR039893">
    <property type="entry name" value="CEP120-like"/>
</dbReference>
<dbReference type="EMBL" id="LHPG02000011">
    <property type="protein sequence ID" value="PRW45441.1"/>
    <property type="molecule type" value="Genomic_DNA"/>
</dbReference>
<organism evidence="3 4">
    <name type="scientific">Chlorella sorokiniana</name>
    <name type="common">Freshwater green alga</name>
    <dbReference type="NCBI Taxonomy" id="3076"/>
    <lineage>
        <taxon>Eukaryota</taxon>
        <taxon>Viridiplantae</taxon>
        <taxon>Chlorophyta</taxon>
        <taxon>core chlorophytes</taxon>
        <taxon>Trebouxiophyceae</taxon>
        <taxon>Chlorellales</taxon>
        <taxon>Chlorellaceae</taxon>
        <taxon>Chlorella clade</taxon>
        <taxon>Chlorella</taxon>
    </lineage>
</organism>
<feature type="compositionally biased region" description="Low complexity" evidence="2">
    <location>
        <begin position="520"/>
        <end position="532"/>
    </location>
</feature>
<comment type="caution">
    <text evidence="3">The sequence shown here is derived from an EMBL/GenBank/DDBJ whole genome shotgun (WGS) entry which is preliminary data.</text>
</comment>
<accession>A0A2P6TM83</accession>
<dbReference type="PANTHER" id="PTHR21574">
    <property type="entry name" value="CENTROSOMAL PROTEIN OF 120 KDA"/>
    <property type="match status" value="1"/>
</dbReference>
<feature type="region of interest" description="Disordered" evidence="2">
    <location>
        <begin position="503"/>
        <end position="532"/>
    </location>
</feature>
<dbReference type="PANTHER" id="PTHR21574:SF0">
    <property type="entry name" value="CENTROSOMAL PROTEIN OF 120 KDA"/>
    <property type="match status" value="1"/>
</dbReference>
<sequence>MEAGTNDEALLAAAGGLSAGLVAQGSVRRFSLGLDLQRFDAGSHLPLNLASVVLELELPQELAALIRESNGRLPPRLALLRTQPVAVARGSAVALQGGQASCEFSAGLMAVAALLARGVVMTVDVYHREALADDLLLGRAHVPLAPLLQESCVDGRAGVFALVPSAADPTQHQRVQIGTLHLVMSLEEAGPAEPSAAAPAAAAAGPPAVMPSSAAAAVVGIQPASNAASSLVAGPEFEAAWELELWKKEEEAKWRGEVKEREARRMAALEEAWRRREAERDAEAASLRSEYAALDAKARQVLAAAEERERKVVAAEEAVARRRRELEREHAGRVAEAEAAVRRLQAECQHQLELEAQRREVLAQQAAAAEQRAAAAAAKAAAAERALAKHREEHDASEAGRLAAELVAAQARLAAAEQRAAKGVEAKHKYKQQVVRLAQEVVRLAQEVALLQGQLAEVVGVKRAQLDAELAKLQAEEQALAARRDAAEMGALKQQLHALQMAGSTASGGKENSGATCSVGPGPAGSAAAAASAHHTQAPGGVVLQGQLCEAVQRLLRERELLLSSGAYAPDDPLVQRLDRRIKECAALAAPS</sequence>
<evidence type="ECO:0000313" key="4">
    <source>
        <dbReference type="Proteomes" id="UP000239899"/>
    </source>
</evidence>
<proteinExistence type="predicted"/>
<keyword evidence="4" id="KW-1185">Reference proteome</keyword>
<evidence type="ECO:0000313" key="3">
    <source>
        <dbReference type="EMBL" id="PRW45441.1"/>
    </source>
</evidence>
<dbReference type="AlphaFoldDB" id="A0A2P6TM83"/>